<dbReference type="Ensembl" id="ENSHCOT00000025061.1">
    <property type="protein sequence ID" value="ENSHCOP00000028186.1"/>
    <property type="gene ID" value="ENSHCOG00000020652.1"/>
</dbReference>
<reference evidence="7" key="1">
    <citation type="submission" date="2025-08" db="UniProtKB">
        <authorList>
            <consortium name="Ensembl"/>
        </authorList>
    </citation>
    <scope>IDENTIFICATION</scope>
</reference>
<protein>
    <recommendedName>
        <fullName evidence="6">Polycomb-like MTF2 factor 2 C-terminal domain-containing protein</fullName>
    </recommendedName>
</protein>
<evidence type="ECO:0000313" key="8">
    <source>
        <dbReference type="Proteomes" id="UP000264820"/>
    </source>
</evidence>
<dbReference type="InterPro" id="IPR025894">
    <property type="entry name" value="Mtf2_C_dom"/>
</dbReference>
<dbReference type="GeneTree" id="ENSGT00950000183180"/>
<evidence type="ECO:0000256" key="1">
    <source>
        <dbReference type="ARBA" id="ARBA00004123"/>
    </source>
</evidence>
<keyword evidence="4" id="KW-0539">Nucleus</keyword>
<sequence>MLQCFQCQQWFHEACTQCLQESMVFGDRFYLFMCCICNKGLEHVRRLSLRWVDVVHLVLYNLSLSNKKKYFELDEILAFVNTHWEHLQLGKLSNTPPADRGQHLLDALNKYKSKFLCGKEIKKRKCIFRLRTRVPPTPPSKLFPERAHGEAGRGCKKTVGHIRKRKSKWLFEDAIPNVRTLCFTCTCLFNDHHHMATIFDFTLDELHKLRRSHAHVRTSCVDQDSSDVSTSASVSTSGSFQPARRKVGSRKRKLPSSAYKHWAIRSEAGEEEEPPGSTEEGPYAADSSRFLSRPSDASRLHSSISSYFGASNRLMEGERYHVLARRVTADGALQYLLQWEGSAPY</sequence>
<dbReference type="Pfam" id="PF14061">
    <property type="entry name" value="Mtf2_C"/>
    <property type="match status" value="1"/>
</dbReference>
<evidence type="ECO:0000313" key="7">
    <source>
        <dbReference type="Ensembl" id="ENSHCOP00000028186.1"/>
    </source>
</evidence>
<organism evidence="7 8">
    <name type="scientific">Hippocampus comes</name>
    <name type="common">Tiger tail seahorse</name>
    <dbReference type="NCBI Taxonomy" id="109280"/>
    <lineage>
        <taxon>Eukaryota</taxon>
        <taxon>Metazoa</taxon>
        <taxon>Chordata</taxon>
        <taxon>Craniata</taxon>
        <taxon>Vertebrata</taxon>
        <taxon>Euteleostomi</taxon>
        <taxon>Actinopterygii</taxon>
        <taxon>Neopterygii</taxon>
        <taxon>Teleostei</taxon>
        <taxon>Neoteleostei</taxon>
        <taxon>Acanthomorphata</taxon>
        <taxon>Syngnathiaria</taxon>
        <taxon>Syngnathiformes</taxon>
        <taxon>Syngnathoidei</taxon>
        <taxon>Syngnathidae</taxon>
        <taxon>Hippocampus</taxon>
    </lineage>
</organism>
<evidence type="ECO:0000256" key="2">
    <source>
        <dbReference type="ARBA" id="ARBA00022737"/>
    </source>
</evidence>
<feature type="compositionally biased region" description="Basic residues" evidence="5">
    <location>
        <begin position="243"/>
        <end position="254"/>
    </location>
</feature>
<dbReference type="AlphaFoldDB" id="A0A3Q2Z8B5"/>
<dbReference type="OMA" id="IFINENW"/>
<feature type="compositionally biased region" description="Low complexity" evidence="5">
    <location>
        <begin position="220"/>
        <end position="239"/>
    </location>
</feature>
<dbReference type="Gene3D" id="3.90.980.20">
    <property type="match status" value="1"/>
</dbReference>
<keyword evidence="3" id="KW-0156">Chromatin regulator</keyword>
<accession>A0A3Q2Z8B5</accession>
<reference evidence="7" key="2">
    <citation type="submission" date="2025-09" db="UniProtKB">
        <authorList>
            <consortium name="Ensembl"/>
        </authorList>
    </citation>
    <scope>IDENTIFICATION</scope>
</reference>
<dbReference type="FunFam" id="3.90.980.20:FF:000001">
    <property type="entry name" value="metal-response element-binding transcription factor 2 isoform X1"/>
    <property type="match status" value="1"/>
</dbReference>
<comment type="subcellular location">
    <subcellularLocation>
        <location evidence="1">Nucleus</location>
    </subcellularLocation>
</comment>
<evidence type="ECO:0000259" key="6">
    <source>
        <dbReference type="Pfam" id="PF14061"/>
    </source>
</evidence>
<feature type="region of interest" description="Disordered" evidence="5">
    <location>
        <begin position="220"/>
        <end position="290"/>
    </location>
</feature>
<keyword evidence="8" id="KW-1185">Reference proteome</keyword>
<evidence type="ECO:0000256" key="4">
    <source>
        <dbReference type="ARBA" id="ARBA00023242"/>
    </source>
</evidence>
<proteinExistence type="predicted"/>
<evidence type="ECO:0000256" key="3">
    <source>
        <dbReference type="ARBA" id="ARBA00022853"/>
    </source>
</evidence>
<dbReference type="InterPro" id="IPR011011">
    <property type="entry name" value="Znf_FYVE_PHD"/>
</dbReference>
<dbReference type="STRING" id="109280.ENSHCOP00000028186"/>
<feature type="domain" description="Polycomb-like MTF2 factor 2 C-terminal" evidence="6">
    <location>
        <begin position="298"/>
        <end position="342"/>
    </location>
</feature>
<dbReference type="SUPFAM" id="SSF57903">
    <property type="entry name" value="FYVE/PHD zinc finger"/>
    <property type="match status" value="1"/>
</dbReference>
<evidence type="ECO:0000256" key="5">
    <source>
        <dbReference type="SAM" id="MobiDB-lite"/>
    </source>
</evidence>
<dbReference type="GO" id="GO:0005634">
    <property type="term" value="C:nucleus"/>
    <property type="evidence" value="ECO:0007669"/>
    <property type="project" value="UniProtKB-SubCell"/>
</dbReference>
<keyword evidence="2" id="KW-0677">Repeat</keyword>
<dbReference type="GO" id="GO:0006325">
    <property type="term" value="P:chromatin organization"/>
    <property type="evidence" value="ECO:0007669"/>
    <property type="project" value="UniProtKB-KW"/>
</dbReference>
<name>A0A3Q2Z8B5_HIPCM</name>
<dbReference type="Proteomes" id="UP000264820">
    <property type="component" value="Unplaced"/>
</dbReference>